<evidence type="ECO:0000256" key="1">
    <source>
        <dbReference type="SAM" id="MobiDB-lite"/>
    </source>
</evidence>
<protein>
    <recommendedName>
        <fullName evidence="3">Integrase, catalytic region, zinc finger, CCHC-type, peptidase aspartic, catalytic</fullName>
    </recommendedName>
</protein>
<evidence type="ECO:0008006" key="3">
    <source>
        <dbReference type="Google" id="ProtNLM"/>
    </source>
</evidence>
<accession>A0A699JEZ5</accession>
<evidence type="ECO:0000313" key="2">
    <source>
        <dbReference type="EMBL" id="GFA32313.1"/>
    </source>
</evidence>
<dbReference type="AlphaFoldDB" id="A0A699JEZ5"/>
<dbReference type="EMBL" id="BKCJ010404482">
    <property type="protein sequence ID" value="GFA32313.1"/>
    <property type="molecule type" value="Genomic_DNA"/>
</dbReference>
<sequence length="351" mass="39588">MANHSESNVPGKENGVNILKSIDEGPSQMGSLRETLTERTEGMPKDIYSLINHWADAKDIWDNVKMLLEGLNNDIRNIKMTMSRMQLNSKFVNNILPERGRFVTAVKLNRGLRDSNCDQLYAYSKQHEPHSADTTQLDSGLSPTDNLIEKLTNTLALLTQSYKTYLPQTNNQLRTLTNPRNQAIIQDGRVVVQHGQGRQNKGEGNNARGTGTSSYGGAQNRVRYANPALNVDNVFQADHCDAFDFDVDEAPTAQSLFMANLSSVDPVHDEASSSYDSNVLSEVHDHDHYQDVVCEHNEVHEMHDDVQTNYVVDSHTDYMSDSNMILYDKYVKDNAMQVIQSNVLLYQMMRT</sequence>
<proteinExistence type="predicted"/>
<name>A0A699JEZ5_TANCI</name>
<feature type="compositionally biased region" description="Polar residues" evidence="1">
    <location>
        <begin position="196"/>
        <end position="217"/>
    </location>
</feature>
<comment type="caution">
    <text evidence="2">The sequence shown here is derived from an EMBL/GenBank/DDBJ whole genome shotgun (WGS) entry which is preliminary data.</text>
</comment>
<gene>
    <name evidence="2" type="ORF">Tci_604285</name>
</gene>
<feature type="region of interest" description="Disordered" evidence="1">
    <location>
        <begin position="1"/>
        <end position="30"/>
    </location>
</feature>
<reference evidence="2" key="1">
    <citation type="journal article" date="2019" name="Sci. Rep.">
        <title>Draft genome of Tanacetum cinerariifolium, the natural source of mosquito coil.</title>
        <authorList>
            <person name="Yamashiro T."/>
            <person name="Shiraishi A."/>
            <person name="Satake H."/>
            <person name="Nakayama K."/>
        </authorList>
    </citation>
    <scope>NUCLEOTIDE SEQUENCE</scope>
</reference>
<organism evidence="2">
    <name type="scientific">Tanacetum cinerariifolium</name>
    <name type="common">Dalmatian daisy</name>
    <name type="synonym">Chrysanthemum cinerariifolium</name>
    <dbReference type="NCBI Taxonomy" id="118510"/>
    <lineage>
        <taxon>Eukaryota</taxon>
        <taxon>Viridiplantae</taxon>
        <taxon>Streptophyta</taxon>
        <taxon>Embryophyta</taxon>
        <taxon>Tracheophyta</taxon>
        <taxon>Spermatophyta</taxon>
        <taxon>Magnoliopsida</taxon>
        <taxon>eudicotyledons</taxon>
        <taxon>Gunneridae</taxon>
        <taxon>Pentapetalae</taxon>
        <taxon>asterids</taxon>
        <taxon>campanulids</taxon>
        <taxon>Asterales</taxon>
        <taxon>Asteraceae</taxon>
        <taxon>Asteroideae</taxon>
        <taxon>Anthemideae</taxon>
        <taxon>Anthemidinae</taxon>
        <taxon>Tanacetum</taxon>
    </lineage>
</organism>
<feature type="region of interest" description="Disordered" evidence="1">
    <location>
        <begin position="194"/>
        <end position="218"/>
    </location>
</feature>